<accession>A0A1N7RJL2</accession>
<protein>
    <submittedName>
        <fullName evidence="2">Uncharacterized protein</fullName>
    </submittedName>
</protein>
<evidence type="ECO:0000313" key="3">
    <source>
        <dbReference type="Proteomes" id="UP000187012"/>
    </source>
</evidence>
<sequence length="61" mass="6808">MSIWSASLEDAAPQHNAQNDPARHMIRRKAHIQGLKVIRGLRRRYPVKSSTAILIGSQMGS</sequence>
<dbReference type="AlphaFoldDB" id="A0A1N7RJL2"/>
<evidence type="ECO:0000313" key="2">
    <source>
        <dbReference type="EMBL" id="SIT35308.1"/>
    </source>
</evidence>
<evidence type="ECO:0000256" key="1">
    <source>
        <dbReference type="SAM" id="MobiDB-lite"/>
    </source>
</evidence>
<keyword evidence="3" id="KW-1185">Reference proteome</keyword>
<dbReference type="EMBL" id="CYGX02000004">
    <property type="protein sequence ID" value="SIT35308.1"/>
    <property type="molecule type" value="Genomic_DNA"/>
</dbReference>
<dbReference type="Proteomes" id="UP000187012">
    <property type="component" value="Unassembled WGS sequence"/>
</dbReference>
<dbReference type="STRING" id="1247936.BN2475_40108"/>
<proteinExistence type="predicted"/>
<feature type="region of interest" description="Disordered" evidence="1">
    <location>
        <begin position="1"/>
        <end position="23"/>
    </location>
</feature>
<gene>
    <name evidence="2" type="ORF">BN2475_40108</name>
</gene>
<reference evidence="2 3" key="1">
    <citation type="submission" date="2016-12" db="EMBL/GenBank/DDBJ databases">
        <authorList>
            <person name="Song W.-J."/>
            <person name="Kurnit D.M."/>
        </authorList>
    </citation>
    <scope>NUCLEOTIDE SEQUENCE [LARGE SCALE GENOMIC DNA]</scope>
    <source>
        <strain evidence="2 3">STM7296</strain>
    </source>
</reference>
<name>A0A1N7RJL2_9BURK</name>
<organism evidence="2 3">
    <name type="scientific">Paraburkholderia ribeironis</name>
    <dbReference type="NCBI Taxonomy" id="1247936"/>
    <lineage>
        <taxon>Bacteria</taxon>
        <taxon>Pseudomonadati</taxon>
        <taxon>Pseudomonadota</taxon>
        <taxon>Betaproteobacteria</taxon>
        <taxon>Burkholderiales</taxon>
        <taxon>Burkholderiaceae</taxon>
        <taxon>Paraburkholderia</taxon>
    </lineage>
</organism>